<dbReference type="Gene3D" id="2.160.10.10">
    <property type="entry name" value="Hexapeptide repeat proteins"/>
    <property type="match status" value="1"/>
</dbReference>
<protein>
    <recommendedName>
        <fullName evidence="4">Acetyltransferase</fullName>
    </recommendedName>
</protein>
<proteinExistence type="predicted"/>
<evidence type="ECO:0000256" key="1">
    <source>
        <dbReference type="SAM" id="Phobius"/>
    </source>
</evidence>
<gene>
    <name evidence="2" type="ORF">NEF87_004944</name>
</gene>
<accession>A0ABY6I1U1</accession>
<feature type="transmembrane region" description="Helical" evidence="1">
    <location>
        <begin position="77"/>
        <end position="101"/>
    </location>
</feature>
<name>A0ABY6I1U1_9ARCH</name>
<organism evidence="2 3">
    <name type="scientific">Candidatus Lokiarchaeum ossiferum</name>
    <dbReference type="NCBI Taxonomy" id="2951803"/>
    <lineage>
        <taxon>Archaea</taxon>
        <taxon>Promethearchaeati</taxon>
        <taxon>Promethearchaeota</taxon>
        <taxon>Promethearchaeia</taxon>
        <taxon>Promethearchaeales</taxon>
        <taxon>Promethearchaeaceae</taxon>
        <taxon>Candidatus Lokiarchaeum</taxon>
    </lineage>
</organism>
<keyword evidence="1" id="KW-0812">Transmembrane</keyword>
<sequence length="270" mass="30845">MSSPTSTKLAPPTYVDPRVRRRNIIGYILQIWVSLIPGSFLLYWFYYDYVLEISPFATGIMQFSFRNLIEQVWIMPLGILFILTPIILLLVYLVTVIWAAVVTKLVLLGLNIIRKPIEGVFTRNLQDRDYVYWNKRNLARVFLFWLLHSVPFTFLKITFSYRFLDVKVGKKAILNHCWIAPEFVKIGNNVTLGQSAGIYSFQFQGDKLLVAQVILEDNVIVGPQTVLLPGTIVNKGAIIDGGSFSHPFTVFEKDGIYHGNPAKLVRKSQD</sequence>
<dbReference type="SUPFAM" id="SSF51161">
    <property type="entry name" value="Trimeric LpxA-like enzymes"/>
    <property type="match status" value="1"/>
</dbReference>
<feature type="transmembrane region" description="Helical" evidence="1">
    <location>
        <begin position="24"/>
        <end position="43"/>
    </location>
</feature>
<dbReference type="Proteomes" id="UP001208689">
    <property type="component" value="Chromosome"/>
</dbReference>
<evidence type="ECO:0000313" key="2">
    <source>
        <dbReference type="EMBL" id="UYP48659.1"/>
    </source>
</evidence>
<keyword evidence="3" id="KW-1185">Reference proteome</keyword>
<reference evidence="2" key="1">
    <citation type="submission" date="2022-09" db="EMBL/GenBank/DDBJ databases">
        <title>Actin cytoskeleton and complex cell architecture in an #Asgard archaeon.</title>
        <authorList>
            <person name="Ponce Toledo R.I."/>
            <person name="Schleper C."/>
            <person name="Rodrigues Oliveira T."/>
            <person name="Wollweber F."/>
            <person name="Xu J."/>
            <person name="Rittmann S."/>
            <person name="Klingl A."/>
            <person name="Pilhofer M."/>
        </authorList>
    </citation>
    <scope>NUCLEOTIDE SEQUENCE</scope>
    <source>
        <strain evidence="2">B-35</strain>
    </source>
</reference>
<dbReference type="EMBL" id="CP104013">
    <property type="protein sequence ID" value="UYP48659.1"/>
    <property type="molecule type" value="Genomic_DNA"/>
</dbReference>
<dbReference type="InterPro" id="IPR011004">
    <property type="entry name" value="Trimer_LpxA-like_sf"/>
</dbReference>
<keyword evidence="1" id="KW-1133">Transmembrane helix</keyword>
<feature type="transmembrane region" description="Helical" evidence="1">
    <location>
        <begin position="142"/>
        <end position="164"/>
    </location>
</feature>
<evidence type="ECO:0008006" key="4">
    <source>
        <dbReference type="Google" id="ProtNLM"/>
    </source>
</evidence>
<evidence type="ECO:0000313" key="3">
    <source>
        <dbReference type="Proteomes" id="UP001208689"/>
    </source>
</evidence>
<keyword evidence="1" id="KW-0472">Membrane</keyword>